<dbReference type="PANTHER" id="PTHR36966">
    <property type="entry name" value="REP-ASSOCIATED TYROSINE TRANSPOSASE"/>
    <property type="match status" value="1"/>
</dbReference>
<gene>
    <name evidence="2" type="ORF">HJA_07217</name>
</gene>
<dbReference type="PANTHER" id="PTHR36966:SF1">
    <property type="entry name" value="REP-ASSOCIATED TYROSINE TRANSPOSASE"/>
    <property type="match status" value="1"/>
</dbReference>
<accession>A0A059FEQ1</accession>
<dbReference type="SUPFAM" id="SSF143422">
    <property type="entry name" value="Transposase IS200-like"/>
    <property type="match status" value="1"/>
</dbReference>
<dbReference type="InterPro" id="IPR002686">
    <property type="entry name" value="Transposase_17"/>
</dbReference>
<dbReference type="InterPro" id="IPR052715">
    <property type="entry name" value="RAYT_transposase"/>
</dbReference>
<dbReference type="RefSeq" id="WP_051597475.1">
    <property type="nucleotide sequence ID" value="NZ_ARYJ01000004.1"/>
</dbReference>
<dbReference type="NCBIfam" id="NF047646">
    <property type="entry name" value="REP_Tyr_transpos"/>
    <property type="match status" value="1"/>
</dbReference>
<keyword evidence="3" id="KW-1185">Reference proteome</keyword>
<dbReference type="InterPro" id="IPR036515">
    <property type="entry name" value="Transposase_17_sf"/>
</dbReference>
<feature type="domain" description="Transposase IS200-like" evidence="1">
    <location>
        <begin position="9"/>
        <end position="129"/>
    </location>
</feature>
<proteinExistence type="predicted"/>
<dbReference type="PATRIC" id="fig|1280952.3.peg.1433"/>
<dbReference type="GO" id="GO:0006313">
    <property type="term" value="P:DNA transposition"/>
    <property type="evidence" value="ECO:0007669"/>
    <property type="project" value="InterPro"/>
</dbReference>
<sequence>MSDYRRLFVPGGTYFFTLNLRDRRSDLLVRHVGLLRESWREVSRARPFETLAAVILPDHMHLVVSLPESDADYPARLRLLKSGFTRRLPEDAKSEGRKGERNVWQRRYWEHAIRDEADLEAHVNYVHYNPVKHGHVAEMDDWPYSTWHRRKAELGFA</sequence>
<dbReference type="eggNOG" id="COG1943">
    <property type="taxonomic scope" value="Bacteria"/>
</dbReference>
<organism evidence="2 3">
    <name type="scientific">Hyphomonas jannaschiana VP2</name>
    <dbReference type="NCBI Taxonomy" id="1280952"/>
    <lineage>
        <taxon>Bacteria</taxon>
        <taxon>Pseudomonadati</taxon>
        <taxon>Pseudomonadota</taxon>
        <taxon>Alphaproteobacteria</taxon>
        <taxon>Hyphomonadales</taxon>
        <taxon>Hyphomonadaceae</taxon>
        <taxon>Hyphomonas</taxon>
    </lineage>
</organism>
<dbReference type="SMART" id="SM01321">
    <property type="entry name" value="Y1_Tnp"/>
    <property type="match status" value="1"/>
</dbReference>
<dbReference type="OrthoDB" id="9794403at2"/>
<evidence type="ECO:0000259" key="1">
    <source>
        <dbReference type="SMART" id="SM01321"/>
    </source>
</evidence>
<dbReference type="Gene3D" id="3.30.70.1290">
    <property type="entry name" value="Transposase IS200-like"/>
    <property type="match status" value="1"/>
</dbReference>
<dbReference type="GO" id="GO:0004803">
    <property type="term" value="F:transposase activity"/>
    <property type="evidence" value="ECO:0007669"/>
    <property type="project" value="InterPro"/>
</dbReference>
<reference evidence="2 3" key="1">
    <citation type="journal article" date="2014" name="Antonie Van Leeuwenhoek">
        <title>Hyphomonas beringensis sp. nov. and Hyphomonas chukchiensis sp. nov., isolated from surface seawater of the Bering Sea and Chukchi Sea.</title>
        <authorList>
            <person name="Li C."/>
            <person name="Lai Q."/>
            <person name="Li G."/>
            <person name="Dong C."/>
            <person name="Wang J."/>
            <person name="Liao Y."/>
            <person name="Shao Z."/>
        </authorList>
    </citation>
    <scope>NUCLEOTIDE SEQUENCE [LARGE SCALE GENOMIC DNA]</scope>
    <source>
        <strain evidence="2 3">VP2</strain>
    </source>
</reference>
<dbReference type="EMBL" id="ARYJ01000004">
    <property type="protein sequence ID" value="KCZ89067.1"/>
    <property type="molecule type" value="Genomic_DNA"/>
</dbReference>
<dbReference type="GO" id="GO:0043565">
    <property type="term" value="F:sequence-specific DNA binding"/>
    <property type="evidence" value="ECO:0007669"/>
    <property type="project" value="TreeGrafter"/>
</dbReference>
<dbReference type="Pfam" id="PF01797">
    <property type="entry name" value="Y1_Tnp"/>
    <property type="match status" value="1"/>
</dbReference>
<protein>
    <submittedName>
        <fullName evidence="2">Transposase</fullName>
    </submittedName>
</protein>
<evidence type="ECO:0000313" key="3">
    <source>
        <dbReference type="Proteomes" id="UP000024816"/>
    </source>
</evidence>
<name>A0A059FEQ1_9PROT</name>
<comment type="caution">
    <text evidence="2">The sequence shown here is derived from an EMBL/GenBank/DDBJ whole genome shotgun (WGS) entry which is preliminary data.</text>
</comment>
<dbReference type="AlphaFoldDB" id="A0A059FEQ1"/>
<dbReference type="Proteomes" id="UP000024816">
    <property type="component" value="Unassembled WGS sequence"/>
</dbReference>
<evidence type="ECO:0000313" key="2">
    <source>
        <dbReference type="EMBL" id="KCZ89067.1"/>
    </source>
</evidence>